<keyword evidence="4" id="KW-1185">Reference proteome</keyword>
<dbReference type="EMBL" id="CYRY02037787">
    <property type="protein sequence ID" value="VCX29057.1"/>
    <property type="molecule type" value="Genomic_DNA"/>
</dbReference>
<evidence type="ECO:0000256" key="1">
    <source>
        <dbReference type="SAM" id="Coils"/>
    </source>
</evidence>
<dbReference type="AlphaFoldDB" id="A0A9X9M244"/>
<reference evidence="3 4" key="1">
    <citation type="submission" date="2018-10" db="EMBL/GenBank/DDBJ databases">
        <authorList>
            <person name="Ekblom R."/>
            <person name="Jareborg N."/>
        </authorList>
    </citation>
    <scope>NUCLEOTIDE SEQUENCE [LARGE SCALE GENOMIC DNA]</scope>
    <source>
        <tissue evidence="3">Muscle</tissue>
    </source>
</reference>
<feature type="transmembrane region" description="Helical" evidence="2">
    <location>
        <begin position="41"/>
        <end position="58"/>
    </location>
</feature>
<keyword evidence="2" id="KW-0812">Transmembrane</keyword>
<sequence>MQMEVVAKTLLLGRFQFLNCLLEQLRDKVQQLRRRQVNSRTSLGIAAFVGVLHWDFIIPTSRPLLKHLRFWKDCG</sequence>
<dbReference type="Proteomes" id="UP000269945">
    <property type="component" value="Unassembled WGS sequence"/>
</dbReference>
<evidence type="ECO:0000313" key="3">
    <source>
        <dbReference type="EMBL" id="VCX29057.1"/>
    </source>
</evidence>
<accession>A0A9X9M244</accession>
<proteinExistence type="predicted"/>
<keyword evidence="2" id="KW-0472">Membrane</keyword>
<evidence type="ECO:0000313" key="4">
    <source>
        <dbReference type="Proteomes" id="UP000269945"/>
    </source>
</evidence>
<evidence type="ECO:0000256" key="2">
    <source>
        <dbReference type="SAM" id="Phobius"/>
    </source>
</evidence>
<comment type="caution">
    <text evidence="3">The sequence shown here is derived from an EMBL/GenBank/DDBJ whole genome shotgun (WGS) entry which is preliminary data.</text>
</comment>
<organism evidence="3 4">
    <name type="scientific">Gulo gulo</name>
    <name type="common">Wolverine</name>
    <name type="synonym">Gluton</name>
    <dbReference type="NCBI Taxonomy" id="48420"/>
    <lineage>
        <taxon>Eukaryota</taxon>
        <taxon>Metazoa</taxon>
        <taxon>Chordata</taxon>
        <taxon>Craniata</taxon>
        <taxon>Vertebrata</taxon>
        <taxon>Euteleostomi</taxon>
        <taxon>Mammalia</taxon>
        <taxon>Eutheria</taxon>
        <taxon>Laurasiatheria</taxon>
        <taxon>Carnivora</taxon>
        <taxon>Caniformia</taxon>
        <taxon>Musteloidea</taxon>
        <taxon>Mustelidae</taxon>
        <taxon>Guloninae</taxon>
        <taxon>Gulo</taxon>
    </lineage>
</organism>
<gene>
    <name evidence="3" type="ORF">BN2614_LOCUS1</name>
</gene>
<feature type="coiled-coil region" evidence="1">
    <location>
        <begin position="15"/>
        <end position="42"/>
    </location>
</feature>
<name>A0A9X9M244_GULGU</name>
<keyword evidence="1" id="KW-0175">Coiled coil</keyword>
<protein>
    <submittedName>
        <fullName evidence="3">Uncharacterized protein</fullName>
    </submittedName>
</protein>
<keyword evidence="2" id="KW-1133">Transmembrane helix</keyword>